<keyword evidence="1" id="KW-1133">Transmembrane helix</keyword>
<accession>A0A3N4K757</accession>
<organism evidence="2 3">
    <name type="scientific">Choiromyces venosus 120613-1</name>
    <dbReference type="NCBI Taxonomy" id="1336337"/>
    <lineage>
        <taxon>Eukaryota</taxon>
        <taxon>Fungi</taxon>
        <taxon>Dikarya</taxon>
        <taxon>Ascomycota</taxon>
        <taxon>Pezizomycotina</taxon>
        <taxon>Pezizomycetes</taxon>
        <taxon>Pezizales</taxon>
        <taxon>Tuberaceae</taxon>
        <taxon>Choiromyces</taxon>
    </lineage>
</organism>
<keyword evidence="1" id="KW-0472">Membrane</keyword>
<keyword evidence="3" id="KW-1185">Reference proteome</keyword>
<evidence type="ECO:0000256" key="1">
    <source>
        <dbReference type="SAM" id="Phobius"/>
    </source>
</evidence>
<name>A0A3N4K757_9PEZI</name>
<dbReference type="EMBL" id="ML120359">
    <property type="protein sequence ID" value="RPB04271.1"/>
    <property type="molecule type" value="Genomic_DNA"/>
</dbReference>
<evidence type="ECO:0000313" key="3">
    <source>
        <dbReference type="Proteomes" id="UP000276215"/>
    </source>
</evidence>
<keyword evidence="1" id="KW-0812">Transmembrane</keyword>
<sequence length="107" mass="12524">MGWQWGWVWFTWVWINMAGGGRCFAFFYTITSDIHSTLQGKASLLLFPNLGWDGRGFFFIKLYSNFFFSTGVFFVLSFRSWEWIGLYTDDYKISLACMMVGMIDGEV</sequence>
<feature type="transmembrane region" description="Helical" evidence="1">
    <location>
        <begin position="7"/>
        <end position="30"/>
    </location>
</feature>
<reference evidence="2 3" key="1">
    <citation type="journal article" date="2018" name="Nat. Ecol. Evol.">
        <title>Pezizomycetes genomes reveal the molecular basis of ectomycorrhizal truffle lifestyle.</title>
        <authorList>
            <person name="Murat C."/>
            <person name="Payen T."/>
            <person name="Noel B."/>
            <person name="Kuo A."/>
            <person name="Morin E."/>
            <person name="Chen J."/>
            <person name="Kohler A."/>
            <person name="Krizsan K."/>
            <person name="Balestrini R."/>
            <person name="Da Silva C."/>
            <person name="Montanini B."/>
            <person name="Hainaut M."/>
            <person name="Levati E."/>
            <person name="Barry K.W."/>
            <person name="Belfiori B."/>
            <person name="Cichocki N."/>
            <person name="Clum A."/>
            <person name="Dockter R.B."/>
            <person name="Fauchery L."/>
            <person name="Guy J."/>
            <person name="Iotti M."/>
            <person name="Le Tacon F."/>
            <person name="Lindquist E.A."/>
            <person name="Lipzen A."/>
            <person name="Malagnac F."/>
            <person name="Mello A."/>
            <person name="Molinier V."/>
            <person name="Miyauchi S."/>
            <person name="Poulain J."/>
            <person name="Riccioni C."/>
            <person name="Rubini A."/>
            <person name="Sitrit Y."/>
            <person name="Splivallo R."/>
            <person name="Traeger S."/>
            <person name="Wang M."/>
            <person name="Zifcakova L."/>
            <person name="Wipf D."/>
            <person name="Zambonelli A."/>
            <person name="Paolocci F."/>
            <person name="Nowrousian M."/>
            <person name="Ottonello S."/>
            <person name="Baldrian P."/>
            <person name="Spatafora J.W."/>
            <person name="Henrissat B."/>
            <person name="Nagy L.G."/>
            <person name="Aury J.M."/>
            <person name="Wincker P."/>
            <person name="Grigoriev I.V."/>
            <person name="Bonfante P."/>
            <person name="Martin F.M."/>
        </authorList>
    </citation>
    <scope>NUCLEOTIDE SEQUENCE [LARGE SCALE GENOMIC DNA]</scope>
    <source>
        <strain evidence="2 3">120613-1</strain>
    </source>
</reference>
<evidence type="ECO:0000313" key="2">
    <source>
        <dbReference type="EMBL" id="RPB04271.1"/>
    </source>
</evidence>
<proteinExistence type="predicted"/>
<dbReference type="Proteomes" id="UP000276215">
    <property type="component" value="Unassembled WGS sequence"/>
</dbReference>
<gene>
    <name evidence="2" type="ORF">L873DRAFT_1462439</name>
</gene>
<dbReference type="AlphaFoldDB" id="A0A3N4K757"/>
<feature type="transmembrane region" description="Helical" evidence="1">
    <location>
        <begin position="56"/>
        <end position="76"/>
    </location>
</feature>
<protein>
    <submittedName>
        <fullName evidence="2">Uncharacterized protein</fullName>
    </submittedName>
</protein>